<dbReference type="GO" id="GO:0006508">
    <property type="term" value="P:proteolysis"/>
    <property type="evidence" value="ECO:0007669"/>
    <property type="project" value="UniProtKB-KW"/>
</dbReference>
<evidence type="ECO:0000256" key="4">
    <source>
        <dbReference type="ARBA" id="ARBA00022825"/>
    </source>
</evidence>
<evidence type="ECO:0000256" key="5">
    <source>
        <dbReference type="PROSITE-ProRule" id="PRU01240"/>
    </source>
</evidence>
<dbReference type="InterPro" id="IPR023827">
    <property type="entry name" value="Peptidase_S8_Asp-AS"/>
</dbReference>
<dbReference type="InterPro" id="IPR000209">
    <property type="entry name" value="Peptidase_S8/S53_dom"/>
</dbReference>
<name>A0AAD5TVW4_9FUNG</name>
<feature type="active site" description="Charge relay system" evidence="5">
    <location>
        <position position="388"/>
    </location>
</feature>
<dbReference type="PROSITE" id="PS00138">
    <property type="entry name" value="SUBTILASE_SER"/>
    <property type="match status" value="1"/>
</dbReference>
<keyword evidence="11" id="KW-1185">Reference proteome</keyword>
<evidence type="ECO:0000313" key="11">
    <source>
        <dbReference type="Proteomes" id="UP001211065"/>
    </source>
</evidence>
<evidence type="ECO:0000256" key="3">
    <source>
        <dbReference type="ARBA" id="ARBA00022801"/>
    </source>
</evidence>
<evidence type="ECO:0000259" key="8">
    <source>
        <dbReference type="Pfam" id="PF00082"/>
    </source>
</evidence>
<comment type="similarity">
    <text evidence="1 5 6">Belongs to the peptidase S8 family.</text>
</comment>
<sequence>MKLSLIAVVVLVFTLLTATSKPLQFPNLNSLRKNNLDKLFQNPNEIRSNFIKNKYIVVLKKNIDKNSHYQKFKSFFKNLNNFRLKNLNFNEIQLEDININSFKLTDFFNFDGFNAYVGDFCENAIKLLSKDEDVDFIEQDQFIQVDEKFSLQLNSTWNLQRITTKNFGNNNIVVDDTNYRYLYPTTGGKNVNVYIVDTGVNIHHQEFEGRAIWGATIPQDDPDQDGNGHGTHVAGIVGSKSYGVAKKSTLIAVKVLKSNGGGSLSDVVKGVEWLVRDHKRRNQIKKVFSVANMSVGGGRSRVLDKAVEEGVEAGITFSVASGNEGQNSCSYSPGASDKVITVGASTPNDEVASYSNHGDCVDIYAPGSQILSTYMGASNSIMAMDGTSQASPHVAGLIAILLSLPKYQNFTQIELKEFILSKLFIKDTLTKFPIWAGGQKSNKLLFFGDDLI</sequence>
<dbReference type="InterPro" id="IPR010259">
    <property type="entry name" value="S8pro/Inhibitor_I9"/>
</dbReference>
<dbReference type="InterPro" id="IPR015500">
    <property type="entry name" value="Peptidase_S8_subtilisin-rel"/>
</dbReference>
<feature type="active site" description="Charge relay system" evidence="5">
    <location>
        <position position="229"/>
    </location>
</feature>
<dbReference type="Pfam" id="PF05922">
    <property type="entry name" value="Inhibitor_I9"/>
    <property type="match status" value="1"/>
</dbReference>
<feature type="domain" description="Peptidase S8/S53" evidence="8">
    <location>
        <begin position="188"/>
        <end position="422"/>
    </location>
</feature>
<dbReference type="InterPro" id="IPR023828">
    <property type="entry name" value="Peptidase_S8_Ser-AS"/>
</dbReference>
<dbReference type="Proteomes" id="UP001211065">
    <property type="component" value="Unassembled WGS sequence"/>
</dbReference>
<dbReference type="InterPro" id="IPR036852">
    <property type="entry name" value="Peptidase_S8/S53_dom_sf"/>
</dbReference>
<dbReference type="GO" id="GO:0004252">
    <property type="term" value="F:serine-type endopeptidase activity"/>
    <property type="evidence" value="ECO:0007669"/>
    <property type="project" value="UniProtKB-UniRule"/>
</dbReference>
<dbReference type="Pfam" id="PF00082">
    <property type="entry name" value="Peptidase_S8"/>
    <property type="match status" value="1"/>
</dbReference>
<reference evidence="10" key="1">
    <citation type="submission" date="2020-05" db="EMBL/GenBank/DDBJ databases">
        <title>Phylogenomic resolution of chytrid fungi.</title>
        <authorList>
            <person name="Stajich J.E."/>
            <person name="Amses K."/>
            <person name="Simmons R."/>
            <person name="Seto K."/>
            <person name="Myers J."/>
            <person name="Bonds A."/>
            <person name="Quandt C.A."/>
            <person name="Barry K."/>
            <person name="Liu P."/>
            <person name="Grigoriev I."/>
            <person name="Longcore J.E."/>
            <person name="James T.Y."/>
        </authorList>
    </citation>
    <scope>NUCLEOTIDE SEQUENCE</scope>
    <source>
        <strain evidence="10">JEL0476</strain>
    </source>
</reference>
<dbReference type="PROSITE" id="PS51892">
    <property type="entry name" value="SUBTILASE"/>
    <property type="match status" value="1"/>
</dbReference>
<feature type="signal peptide" evidence="7">
    <location>
        <begin position="1"/>
        <end position="20"/>
    </location>
</feature>
<dbReference type="InterPro" id="IPR050131">
    <property type="entry name" value="Peptidase_S8_subtilisin-like"/>
</dbReference>
<dbReference type="InterPro" id="IPR022398">
    <property type="entry name" value="Peptidase_S8_His-AS"/>
</dbReference>
<dbReference type="CDD" id="cd04077">
    <property type="entry name" value="Peptidases_S8_PCSK9_ProteinaseK_like"/>
    <property type="match status" value="1"/>
</dbReference>
<feature type="domain" description="Inhibitor I9" evidence="9">
    <location>
        <begin position="54"/>
        <end position="145"/>
    </location>
</feature>
<protein>
    <submittedName>
        <fullName evidence="10">Serine protease</fullName>
    </submittedName>
</protein>
<organism evidence="10 11">
    <name type="scientific">Clydaea vesicula</name>
    <dbReference type="NCBI Taxonomy" id="447962"/>
    <lineage>
        <taxon>Eukaryota</taxon>
        <taxon>Fungi</taxon>
        <taxon>Fungi incertae sedis</taxon>
        <taxon>Chytridiomycota</taxon>
        <taxon>Chytridiomycota incertae sedis</taxon>
        <taxon>Chytridiomycetes</taxon>
        <taxon>Lobulomycetales</taxon>
        <taxon>Lobulomycetaceae</taxon>
        <taxon>Clydaea</taxon>
    </lineage>
</organism>
<keyword evidence="4 5" id="KW-0720">Serine protease</keyword>
<keyword evidence="3 5" id="KW-0378">Hydrolase</keyword>
<dbReference type="InterPro" id="IPR034193">
    <property type="entry name" value="PCSK9_ProteinaseK-like"/>
</dbReference>
<keyword evidence="2 5" id="KW-0645">Protease</keyword>
<proteinExistence type="inferred from homology"/>
<dbReference type="PRINTS" id="PR00723">
    <property type="entry name" value="SUBTILISIN"/>
</dbReference>
<evidence type="ECO:0000256" key="1">
    <source>
        <dbReference type="ARBA" id="ARBA00011073"/>
    </source>
</evidence>
<dbReference type="PANTHER" id="PTHR43806">
    <property type="entry name" value="PEPTIDASE S8"/>
    <property type="match status" value="1"/>
</dbReference>
<dbReference type="GO" id="GO:0005615">
    <property type="term" value="C:extracellular space"/>
    <property type="evidence" value="ECO:0007669"/>
    <property type="project" value="TreeGrafter"/>
</dbReference>
<dbReference type="PANTHER" id="PTHR43806:SF13">
    <property type="entry name" value="SUBTILASE-TYPE PROTEINASE RRT12"/>
    <property type="match status" value="1"/>
</dbReference>
<comment type="caution">
    <text evidence="10">The sequence shown here is derived from an EMBL/GenBank/DDBJ whole genome shotgun (WGS) entry which is preliminary data.</text>
</comment>
<evidence type="ECO:0000259" key="9">
    <source>
        <dbReference type="Pfam" id="PF05922"/>
    </source>
</evidence>
<evidence type="ECO:0000313" key="10">
    <source>
        <dbReference type="EMBL" id="KAJ3209139.1"/>
    </source>
</evidence>
<gene>
    <name evidence="10" type="primary">SUB8_3</name>
    <name evidence="10" type="ORF">HK099_008569</name>
</gene>
<evidence type="ECO:0000256" key="7">
    <source>
        <dbReference type="SAM" id="SignalP"/>
    </source>
</evidence>
<evidence type="ECO:0000256" key="2">
    <source>
        <dbReference type="ARBA" id="ARBA00022670"/>
    </source>
</evidence>
<dbReference type="EMBL" id="JADGJW010000958">
    <property type="protein sequence ID" value="KAJ3209139.1"/>
    <property type="molecule type" value="Genomic_DNA"/>
</dbReference>
<dbReference type="PROSITE" id="PS00136">
    <property type="entry name" value="SUBTILASE_ASP"/>
    <property type="match status" value="1"/>
</dbReference>
<feature type="active site" description="Charge relay system" evidence="5">
    <location>
        <position position="197"/>
    </location>
</feature>
<dbReference type="AlphaFoldDB" id="A0AAD5TVW4"/>
<dbReference type="FunFam" id="3.40.50.200:FF:000007">
    <property type="entry name" value="Subtilisin-like serine protease"/>
    <property type="match status" value="1"/>
</dbReference>
<evidence type="ECO:0000256" key="6">
    <source>
        <dbReference type="RuleBase" id="RU003355"/>
    </source>
</evidence>
<feature type="chain" id="PRO_5042125349" evidence="7">
    <location>
        <begin position="21"/>
        <end position="452"/>
    </location>
</feature>
<dbReference type="PROSITE" id="PS00137">
    <property type="entry name" value="SUBTILASE_HIS"/>
    <property type="match status" value="1"/>
</dbReference>
<dbReference type="Gene3D" id="3.40.50.200">
    <property type="entry name" value="Peptidase S8/S53 domain"/>
    <property type="match status" value="1"/>
</dbReference>
<accession>A0AAD5TVW4</accession>
<dbReference type="SUPFAM" id="SSF52743">
    <property type="entry name" value="Subtilisin-like"/>
    <property type="match status" value="1"/>
</dbReference>
<keyword evidence="7" id="KW-0732">Signal</keyword>